<dbReference type="GO" id="GO:0030968">
    <property type="term" value="P:endoplasmic reticulum unfolded protein response"/>
    <property type="evidence" value="ECO:0007669"/>
    <property type="project" value="TreeGrafter"/>
</dbReference>
<keyword evidence="2" id="KW-0547">Nucleotide-binding</keyword>
<evidence type="ECO:0000256" key="4">
    <source>
        <dbReference type="ARBA" id="ARBA00023016"/>
    </source>
</evidence>
<keyword evidence="8" id="KW-1185">Reference proteome</keyword>
<dbReference type="AlphaFoldDB" id="A0A4R5TZV0"/>
<dbReference type="Gene3D" id="3.30.420.40">
    <property type="match status" value="2"/>
</dbReference>
<dbReference type="Gene3D" id="3.90.640.10">
    <property type="entry name" value="Actin, Chain A, domain 4"/>
    <property type="match status" value="1"/>
</dbReference>
<dbReference type="InterPro" id="IPR013126">
    <property type="entry name" value="Hsp_70_fam"/>
</dbReference>
<dbReference type="GO" id="GO:0140662">
    <property type="term" value="F:ATP-dependent protein folding chaperone"/>
    <property type="evidence" value="ECO:0007669"/>
    <property type="project" value="InterPro"/>
</dbReference>
<evidence type="ECO:0000313" key="8">
    <source>
        <dbReference type="Proteomes" id="UP000295411"/>
    </source>
</evidence>
<name>A0A4R5TZV0_9MICC</name>
<evidence type="ECO:0000256" key="1">
    <source>
        <dbReference type="ARBA" id="ARBA00007381"/>
    </source>
</evidence>
<dbReference type="PANTHER" id="PTHR45639:SF34">
    <property type="entry name" value="CHAPERONE PROTEIN DNAK"/>
    <property type="match status" value="1"/>
</dbReference>
<feature type="compositionally biased region" description="Low complexity" evidence="6">
    <location>
        <begin position="446"/>
        <end position="456"/>
    </location>
</feature>
<dbReference type="OrthoDB" id="9766019at2"/>
<dbReference type="EMBL" id="SMTK01000002">
    <property type="protein sequence ID" value="TDK26824.1"/>
    <property type="molecule type" value="Genomic_DNA"/>
</dbReference>
<protein>
    <submittedName>
        <fullName evidence="7">Hsp70 family protein</fullName>
    </submittedName>
</protein>
<evidence type="ECO:0000313" key="7">
    <source>
        <dbReference type="EMBL" id="TDK26824.1"/>
    </source>
</evidence>
<gene>
    <name evidence="7" type="ORF">E2F48_06565</name>
</gene>
<feature type="compositionally biased region" description="Low complexity" evidence="6">
    <location>
        <begin position="648"/>
        <end position="668"/>
    </location>
</feature>
<evidence type="ECO:0000256" key="5">
    <source>
        <dbReference type="ARBA" id="ARBA00023186"/>
    </source>
</evidence>
<proteinExistence type="inferred from homology"/>
<organism evidence="7 8">
    <name type="scientific">Arthrobacter crusticola</name>
    <dbReference type="NCBI Taxonomy" id="2547960"/>
    <lineage>
        <taxon>Bacteria</taxon>
        <taxon>Bacillati</taxon>
        <taxon>Actinomycetota</taxon>
        <taxon>Actinomycetes</taxon>
        <taxon>Micrococcales</taxon>
        <taxon>Micrococcaceae</taxon>
        <taxon>Arthrobacter</taxon>
    </lineage>
</organism>
<feature type="region of interest" description="Disordered" evidence="6">
    <location>
        <begin position="365"/>
        <end position="401"/>
    </location>
</feature>
<dbReference type="Pfam" id="PF00012">
    <property type="entry name" value="HSP70"/>
    <property type="match status" value="1"/>
</dbReference>
<comment type="caution">
    <text evidence="7">The sequence shown here is derived from an EMBL/GenBank/DDBJ whole genome shotgun (WGS) entry which is preliminary data.</text>
</comment>
<evidence type="ECO:0000256" key="3">
    <source>
        <dbReference type="ARBA" id="ARBA00022840"/>
    </source>
</evidence>
<feature type="region of interest" description="Disordered" evidence="6">
    <location>
        <begin position="441"/>
        <end position="678"/>
    </location>
</feature>
<dbReference type="Proteomes" id="UP000295411">
    <property type="component" value="Unassembled WGS sequence"/>
</dbReference>
<reference evidence="7 8" key="1">
    <citation type="submission" date="2019-03" db="EMBL/GenBank/DDBJ databases">
        <title>Arthrobacter sp. nov., an bacterium isolated from biocrust in Mu Us Desert.</title>
        <authorList>
            <person name="Lixiong L."/>
        </authorList>
    </citation>
    <scope>NUCLEOTIDE SEQUENCE [LARGE SCALE GENOMIC DNA]</scope>
    <source>
        <strain evidence="7 8">SLN-3</strain>
    </source>
</reference>
<keyword evidence="5" id="KW-0143">Chaperone</keyword>
<dbReference type="PRINTS" id="PR01217">
    <property type="entry name" value="PRICHEXTENSN"/>
</dbReference>
<feature type="compositionally biased region" description="Pro residues" evidence="6">
    <location>
        <begin position="553"/>
        <end position="647"/>
    </location>
</feature>
<keyword evidence="4" id="KW-0346">Stress response</keyword>
<dbReference type="SUPFAM" id="SSF53067">
    <property type="entry name" value="Actin-like ATPase domain"/>
    <property type="match status" value="2"/>
</dbReference>
<dbReference type="InterPro" id="IPR043129">
    <property type="entry name" value="ATPase_NBD"/>
</dbReference>
<evidence type="ECO:0000256" key="6">
    <source>
        <dbReference type="SAM" id="MobiDB-lite"/>
    </source>
</evidence>
<dbReference type="PANTHER" id="PTHR45639">
    <property type="entry name" value="HSC70CB, ISOFORM G-RELATED"/>
    <property type="match status" value="1"/>
</dbReference>
<comment type="similarity">
    <text evidence="1">Belongs to the heat shock protein 70 family.</text>
</comment>
<evidence type="ECO:0000256" key="2">
    <source>
        <dbReference type="ARBA" id="ARBA00022741"/>
    </source>
</evidence>
<dbReference type="InterPro" id="IPR018181">
    <property type="entry name" value="Heat_shock_70_CS"/>
</dbReference>
<sequence length="678" mass="67565">MPYVLGVDIGTSFTAAAITRLGGDSVAAPSSLGLGLRGGAVPTVVFLDEDGRLLVGEAAERRGLECPERMVREFKRRIGDPVPFVIGGVSVAAEDLFATMARWVVDRAGEREGEPPVAVTLSHPAGWGDHRTGLVRGALAGVGLADAVLLSEPEAAALHYASQERVEPGSTIAVYDLGGGTFDAAVLRKNDTDTFTVLGRPGGIERLGGADFDQAVFAHVCAGAGPAFADLDASDPGVLSALARLRRECTEAKEALSADSEATIPVLLPEAHTSVRLVRSEFEAMIEDPVRSTVEVLAGVLEAAGVGAGDLDAILLIGGSSRIPLVAELLSEELERPIAIDADPKASISLGAAFAAAGLVEEDLDGDGGGVPVGVPGSPERPERPAMPSGAPPVLDPAGAASARSRTGVRIGAVAVSVALLTGLTATAAQSPRFFGGLSAAAEADSSTPTPGSPTGEPKAGDSNPDAPDRNWFSQLTDPVEPPATASKVPAGIAALGPGGESGSGTTQGEDSGAGDDDSLPAEGKDSPGTTSADPGTAGAEGSGEPSTGRPAPGSPDPTPGAPSSSPSPSPVPEPIPPVTEPTPPPVTPPPVTEPPVTEPTPPPVTEPPVTEPPPPPATQPPPTTEPALPPATEPPPTAEPTPPAGPVPTQAAPVDPGPVPDVAVETAPAPPPAAPEG</sequence>
<dbReference type="RefSeq" id="WP_133403179.1">
    <property type="nucleotide sequence ID" value="NZ_SMTK01000002.1"/>
</dbReference>
<feature type="compositionally biased region" description="Pro residues" evidence="6">
    <location>
        <begin position="669"/>
        <end position="678"/>
    </location>
</feature>
<dbReference type="GO" id="GO:0005524">
    <property type="term" value="F:ATP binding"/>
    <property type="evidence" value="ECO:0007669"/>
    <property type="project" value="UniProtKB-KW"/>
</dbReference>
<accession>A0A4R5TZV0</accession>
<keyword evidence="3" id="KW-0067">ATP-binding</keyword>
<dbReference type="PROSITE" id="PS01036">
    <property type="entry name" value="HSP70_3"/>
    <property type="match status" value="1"/>
</dbReference>